<accession>A0A1D1ZZY9</accession>
<reference evidence="6" key="1">
    <citation type="submission" date="2015-08" db="EMBL/GenBank/DDBJ databases">
        <authorList>
            <person name="Babu N.S."/>
            <person name="Beckwith C.J."/>
            <person name="Beseler K.G."/>
            <person name="Brison A."/>
            <person name="Carone J.V."/>
            <person name="Caskin T.P."/>
            <person name="Diamond M."/>
            <person name="Durham M.E."/>
            <person name="Foxe J.M."/>
            <person name="Go M."/>
            <person name="Henderson B.A."/>
            <person name="Jones I.B."/>
            <person name="McGettigan J.A."/>
            <person name="Micheletti S.J."/>
            <person name="Nasrallah M.E."/>
            <person name="Ortiz D."/>
            <person name="Piller C.R."/>
            <person name="Privatt S.R."/>
            <person name="Schneider S.L."/>
            <person name="Sharp S."/>
            <person name="Smith T.C."/>
            <person name="Stanton J.D."/>
            <person name="Ullery H.E."/>
            <person name="Wilson R.J."/>
            <person name="Serrano M.G."/>
            <person name="Buck G."/>
            <person name="Lee V."/>
            <person name="Wang Y."/>
            <person name="Carvalho R."/>
            <person name="Voegtly L."/>
            <person name="Shi R."/>
            <person name="Duckworth R."/>
            <person name="Johnson A."/>
            <person name="Loviza R."/>
            <person name="Walstead R."/>
            <person name="Shah Z."/>
            <person name="Kiflezghi M."/>
            <person name="Wade K."/>
            <person name="Ball S.L."/>
            <person name="Bradley K.W."/>
            <person name="Asai D.J."/>
            <person name="Bowman C.A."/>
            <person name="Russell D.A."/>
            <person name="Pope W.H."/>
            <person name="Jacobs-Sera D."/>
            <person name="Hendrix R.W."/>
            <person name="Hatfull G.F."/>
        </authorList>
    </citation>
    <scope>NUCLEOTIDE SEQUENCE</scope>
</reference>
<feature type="region of interest" description="Disordered" evidence="4">
    <location>
        <begin position="1"/>
        <end position="21"/>
    </location>
</feature>
<feature type="compositionally biased region" description="Low complexity" evidence="4">
    <location>
        <begin position="317"/>
        <end position="328"/>
    </location>
</feature>
<organism evidence="6">
    <name type="scientific">Auxenochlorella protothecoides</name>
    <name type="common">Green microalga</name>
    <name type="synonym">Chlorella protothecoides</name>
    <dbReference type="NCBI Taxonomy" id="3075"/>
    <lineage>
        <taxon>Eukaryota</taxon>
        <taxon>Viridiplantae</taxon>
        <taxon>Chlorophyta</taxon>
        <taxon>core chlorophytes</taxon>
        <taxon>Trebouxiophyceae</taxon>
        <taxon>Chlorellales</taxon>
        <taxon>Chlorellaceae</taxon>
        <taxon>Auxenochlorella</taxon>
    </lineage>
</organism>
<dbReference type="SUPFAM" id="SSF54928">
    <property type="entry name" value="RNA-binding domain, RBD"/>
    <property type="match status" value="2"/>
</dbReference>
<dbReference type="SMART" id="SM00360">
    <property type="entry name" value="RRM"/>
    <property type="match status" value="2"/>
</dbReference>
<gene>
    <name evidence="6" type="ORF">g.61498</name>
</gene>
<dbReference type="Gene3D" id="3.30.70.330">
    <property type="match status" value="2"/>
</dbReference>
<sequence>DLKPPPPPHSEFWEDGPLSPPELCRKQFSPYRREATGKLFLGGLSWDTNEDTLREHFQKYGDIREAVVMRDRQTSRPRGFGFVTFEKSEVADAVVQETHVVDGRQIDAKKSVPLEQKPKARKIFVGGLAPETTEEAFKIYFEQFGEVVEAQIMQDHMSGRSRGFGFVTFAEDVSAERVFAAGAMHELRGKRVEVKPATPKGSGVATPAAPAPARIPRPIIYPSHQAPFPFVTGHPTASYAYGVYGYPPPGTPHMLPAGSAYGMQYHPNPYVMMQQVPYGAAPAPAGAYTPPVPGSPYGGPSHSLRIAKPPSVAAPAAGVAESAATATPTSQAISDLRKLNLD</sequence>
<dbReference type="EMBL" id="GDKF01006317">
    <property type="protein sequence ID" value="JAT72305.1"/>
    <property type="molecule type" value="Transcribed_RNA"/>
</dbReference>
<protein>
    <recommendedName>
        <fullName evidence="5">RRM domain-containing protein</fullName>
    </recommendedName>
</protein>
<feature type="domain" description="RRM" evidence="5">
    <location>
        <begin position="121"/>
        <end position="199"/>
    </location>
</feature>
<evidence type="ECO:0000256" key="1">
    <source>
        <dbReference type="ARBA" id="ARBA00022737"/>
    </source>
</evidence>
<dbReference type="GO" id="GO:0003729">
    <property type="term" value="F:mRNA binding"/>
    <property type="evidence" value="ECO:0007669"/>
    <property type="project" value="TreeGrafter"/>
</dbReference>
<evidence type="ECO:0000256" key="3">
    <source>
        <dbReference type="PROSITE-ProRule" id="PRU00176"/>
    </source>
</evidence>
<dbReference type="InterPro" id="IPR035979">
    <property type="entry name" value="RBD_domain_sf"/>
</dbReference>
<dbReference type="Pfam" id="PF00076">
    <property type="entry name" value="RRM_1"/>
    <property type="match status" value="2"/>
</dbReference>
<evidence type="ECO:0000256" key="2">
    <source>
        <dbReference type="ARBA" id="ARBA00022884"/>
    </source>
</evidence>
<dbReference type="InterPro" id="IPR012677">
    <property type="entry name" value="Nucleotide-bd_a/b_plait_sf"/>
</dbReference>
<feature type="non-terminal residue" evidence="6">
    <location>
        <position position="1"/>
    </location>
</feature>
<proteinExistence type="predicted"/>
<evidence type="ECO:0000259" key="5">
    <source>
        <dbReference type="PROSITE" id="PS50102"/>
    </source>
</evidence>
<evidence type="ECO:0000313" key="6">
    <source>
        <dbReference type="EMBL" id="JAT72305.1"/>
    </source>
</evidence>
<feature type="region of interest" description="Disordered" evidence="4">
    <location>
        <begin position="317"/>
        <end position="342"/>
    </location>
</feature>
<dbReference type="InterPro" id="IPR000504">
    <property type="entry name" value="RRM_dom"/>
</dbReference>
<keyword evidence="1" id="KW-0677">Repeat</keyword>
<dbReference type="CDD" id="cd12330">
    <property type="entry name" value="RRM2_Hrp1p"/>
    <property type="match status" value="1"/>
</dbReference>
<name>A0A1D1ZZY9_AUXPR</name>
<keyword evidence="2 3" id="KW-0694">RNA-binding</keyword>
<dbReference type="PROSITE" id="PS50102">
    <property type="entry name" value="RRM"/>
    <property type="match status" value="2"/>
</dbReference>
<dbReference type="AlphaFoldDB" id="A0A1D1ZZY9"/>
<feature type="domain" description="RRM" evidence="5">
    <location>
        <begin position="37"/>
        <end position="119"/>
    </location>
</feature>
<dbReference type="PANTHER" id="PTHR48032">
    <property type="entry name" value="RNA-BINDING PROTEIN MUSASHI HOMOLOG RBP6"/>
    <property type="match status" value="1"/>
</dbReference>
<dbReference type="CDD" id="cd12325">
    <property type="entry name" value="RRM1_hnRNPA_hnRNPD_like"/>
    <property type="match status" value="1"/>
</dbReference>
<dbReference type="GO" id="GO:0006417">
    <property type="term" value="P:regulation of translation"/>
    <property type="evidence" value="ECO:0007669"/>
    <property type="project" value="TreeGrafter"/>
</dbReference>
<evidence type="ECO:0000256" key="4">
    <source>
        <dbReference type="SAM" id="MobiDB-lite"/>
    </source>
</evidence>
<dbReference type="PANTHER" id="PTHR48032:SF6">
    <property type="entry name" value="RNA-BINDING (RRM_RBD_RNP MOTIFS) FAMILY PROTEIN"/>
    <property type="match status" value="1"/>
</dbReference>